<dbReference type="RefSeq" id="WP_407143577.1">
    <property type="nucleotide sequence ID" value="NZ_JBGQQH010000017.1"/>
</dbReference>
<sequence length="76" mass="8727">MAGRKGVGMEIALLLEITDFQQAVVYSPQTKKDYSVELTADQAELYQSMLESIENDEDVYVHFDKENMQLTYLDSE</sequence>
<proteinExistence type="predicted"/>
<dbReference type="EMBL" id="JBGQQK010000003">
    <property type="protein sequence ID" value="MFL2101932.1"/>
    <property type="molecule type" value="Genomic_DNA"/>
</dbReference>
<name>A0ABW8UKT7_9LACT</name>
<evidence type="ECO:0000313" key="2">
    <source>
        <dbReference type="Proteomes" id="UP001625374"/>
    </source>
</evidence>
<organism evidence="1 2">
    <name type="scientific">Marinilactibacillus psychrotolerans</name>
    <dbReference type="NCBI Taxonomy" id="191770"/>
    <lineage>
        <taxon>Bacteria</taxon>
        <taxon>Bacillati</taxon>
        <taxon>Bacillota</taxon>
        <taxon>Bacilli</taxon>
        <taxon>Lactobacillales</taxon>
        <taxon>Carnobacteriaceae</taxon>
        <taxon>Marinilactibacillus</taxon>
    </lineage>
</organism>
<accession>A0ABW8UKT7</accession>
<gene>
    <name evidence="1" type="ORF">ACEN37_01565</name>
</gene>
<protein>
    <submittedName>
        <fullName evidence="1">Uncharacterized protein</fullName>
    </submittedName>
</protein>
<reference evidence="1 2" key="1">
    <citation type="submission" date="2024-08" db="EMBL/GenBank/DDBJ databases">
        <authorList>
            <person name="Arias E."/>
        </authorList>
    </citation>
    <scope>NUCLEOTIDE SEQUENCE [LARGE SCALE GENOMIC DNA]</scope>
    <source>
        <strain evidence="1 2">FAM 24106</strain>
    </source>
</reference>
<evidence type="ECO:0000313" key="1">
    <source>
        <dbReference type="EMBL" id="MFL2101932.1"/>
    </source>
</evidence>
<comment type="caution">
    <text evidence="1">The sequence shown here is derived from an EMBL/GenBank/DDBJ whole genome shotgun (WGS) entry which is preliminary data.</text>
</comment>
<keyword evidence="2" id="KW-1185">Reference proteome</keyword>
<dbReference type="Proteomes" id="UP001625374">
    <property type="component" value="Unassembled WGS sequence"/>
</dbReference>